<keyword evidence="6" id="KW-1185">Reference proteome</keyword>
<protein>
    <recommendedName>
        <fullName evidence="3">COX assembly mitochondrial protein</fullName>
    </recommendedName>
</protein>
<evidence type="ECO:0000256" key="1">
    <source>
        <dbReference type="ARBA" id="ARBA00007347"/>
    </source>
</evidence>
<keyword evidence="3" id="KW-0472">Membrane</keyword>
<dbReference type="PANTHER" id="PTHR22977">
    <property type="entry name" value="COX ASSEMBLY MITOCHONDRIAL PROTEIN"/>
    <property type="match status" value="1"/>
</dbReference>
<keyword evidence="3" id="KW-0496">Mitochondrion</keyword>
<dbReference type="GO" id="GO:0005743">
    <property type="term" value="C:mitochondrial inner membrane"/>
    <property type="evidence" value="ECO:0007669"/>
    <property type="project" value="UniProtKB-SubCell"/>
</dbReference>
<reference evidence="5" key="1">
    <citation type="submission" date="2023-01" db="EMBL/GenBank/DDBJ databases">
        <authorList>
            <person name="Van Ghelder C."/>
            <person name="Rancurel C."/>
        </authorList>
    </citation>
    <scope>NUCLEOTIDE SEQUENCE</scope>
    <source>
        <strain evidence="5">CNCM I-4278</strain>
    </source>
</reference>
<dbReference type="Pfam" id="PF08583">
    <property type="entry name" value="Cmc1"/>
    <property type="match status" value="1"/>
</dbReference>
<dbReference type="InterPro" id="IPR013892">
    <property type="entry name" value="Cyt_c_biogenesis_Cmc1-like"/>
</dbReference>
<keyword evidence="3" id="KW-0999">Mitochondrion inner membrane</keyword>
<feature type="region of interest" description="Disordered" evidence="4">
    <location>
        <begin position="1"/>
        <end position="33"/>
    </location>
</feature>
<comment type="similarity">
    <text evidence="1 3">Belongs to the CMC family.</text>
</comment>
<evidence type="ECO:0000313" key="5">
    <source>
        <dbReference type="EMBL" id="CAI6339853.1"/>
    </source>
</evidence>
<accession>A0A9W4UT39</accession>
<keyword evidence="2" id="KW-1015">Disulfide bond</keyword>
<evidence type="ECO:0000256" key="2">
    <source>
        <dbReference type="ARBA" id="ARBA00023157"/>
    </source>
</evidence>
<proteinExistence type="inferred from homology"/>
<dbReference type="PANTHER" id="PTHR22977:SF5">
    <property type="entry name" value="COX ASSEMBLY MITOCHONDRIAL PROTEIN HOMOLOG"/>
    <property type="match status" value="1"/>
</dbReference>
<dbReference type="AlphaFoldDB" id="A0A9W4UT39"/>
<evidence type="ECO:0000256" key="4">
    <source>
        <dbReference type="SAM" id="MobiDB-lite"/>
    </source>
</evidence>
<gene>
    <name evidence="5" type="ORF">PDIGIT_LOCUS13017</name>
</gene>
<keyword evidence="3" id="KW-0143">Chaperone</keyword>
<organism evidence="5 6">
    <name type="scientific">Periconia digitata</name>
    <dbReference type="NCBI Taxonomy" id="1303443"/>
    <lineage>
        <taxon>Eukaryota</taxon>
        <taxon>Fungi</taxon>
        <taxon>Dikarya</taxon>
        <taxon>Ascomycota</taxon>
        <taxon>Pezizomycotina</taxon>
        <taxon>Dothideomycetes</taxon>
        <taxon>Pleosporomycetidae</taxon>
        <taxon>Pleosporales</taxon>
        <taxon>Massarineae</taxon>
        <taxon>Periconiaceae</taxon>
        <taxon>Periconia</taxon>
    </lineage>
</organism>
<sequence length="147" mass="16559">MATPTTPPSAPAAASSKPLMKLPSNPTPLSAPQEQQVRDLYYANVRSKCADEIAAFANCATGRTLTLAWACRAEKLTMNSCMLQYQGQDELDRARAQWFQLAGERREKREEHARKLEEARRQHKEWWALDEGGKLMGKKAEVVGEKR</sequence>
<feature type="compositionally biased region" description="Pro residues" evidence="4">
    <location>
        <begin position="1"/>
        <end position="10"/>
    </location>
</feature>
<evidence type="ECO:0000313" key="6">
    <source>
        <dbReference type="Proteomes" id="UP001152607"/>
    </source>
</evidence>
<comment type="function">
    <text evidence="3">Required for mitochondrial cytochrome c oxidase (COX) assembly and respiration.</text>
</comment>
<evidence type="ECO:0000256" key="3">
    <source>
        <dbReference type="RuleBase" id="RU364104"/>
    </source>
</evidence>
<dbReference type="Proteomes" id="UP001152607">
    <property type="component" value="Unassembled WGS sequence"/>
</dbReference>
<name>A0A9W4UT39_9PLEO</name>
<comment type="caution">
    <text evidence="5">The sequence shown here is derived from an EMBL/GenBank/DDBJ whole genome shotgun (WGS) entry which is preliminary data.</text>
</comment>
<comment type="subcellular location">
    <subcellularLocation>
        <location evidence="3">Mitochondrion inner membrane</location>
    </subcellularLocation>
</comment>
<dbReference type="OrthoDB" id="6224010at2759"/>
<dbReference type="EMBL" id="CAOQHR010000009">
    <property type="protein sequence ID" value="CAI6339853.1"/>
    <property type="molecule type" value="Genomic_DNA"/>
</dbReference>